<dbReference type="PANTHER" id="PTHR42038">
    <property type="match status" value="1"/>
</dbReference>
<feature type="transmembrane region" description="Helical" evidence="6">
    <location>
        <begin position="171"/>
        <end position="188"/>
    </location>
</feature>
<feature type="transmembrane region" description="Helical" evidence="6">
    <location>
        <begin position="77"/>
        <end position="94"/>
    </location>
</feature>
<proteinExistence type="inferred from homology"/>
<name>A0A0C9T9W7_SPHS4</name>
<gene>
    <name evidence="7" type="ORF">M422DRAFT_192918</name>
</gene>
<feature type="transmembrane region" description="Helical" evidence="6">
    <location>
        <begin position="15"/>
        <end position="38"/>
    </location>
</feature>
<evidence type="ECO:0000256" key="4">
    <source>
        <dbReference type="ARBA" id="ARBA00022989"/>
    </source>
</evidence>
<feature type="transmembrane region" description="Helical" evidence="6">
    <location>
        <begin position="141"/>
        <end position="159"/>
    </location>
</feature>
<evidence type="ECO:0000256" key="6">
    <source>
        <dbReference type="SAM" id="Phobius"/>
    </source>
</evidence>
<dbReference type="GO" id="GO:0016020">
    <property type="term" value="C:membrane"/>
    <property type="evidence" value="ECO:0007669"/>
    <property type="project" value="UniProtKB-SubCell"/>
</dbReference>
<dbReference type="AlphaFoldDB" id="A0A0C9T9W7"/>
<protein>
    <submittedName>
        <fullName evidence="7">Uncharacterized protein</fullName>
    </submittedName>
</protein>
<feature type="transmembrane region" description="Helical" evidence="6">
    <location>
        <begin position="200"/>
        <end position="226"/>
    </location>
</feature>
<comment type="subcellular location">
    <subcellularLocation>
        <location evidence="1">Membrane</location>
        <topology evidence="1">Multi-pass membrane protein</topology>
    </subcellularLocation>
</comment>
<feature type="non-terminal residue" evidence="7">
    <location>
        <position position="1"/>
    </location>
</feature>
<dbReference type="Pfam" id="PF25129">
    <property type="entry name" value="Pyr4-TMTC"/>
    <property type="match status" value="1"/>
</dbReference>
<keyword evidence="5 6" id="KW-0472">Membrane</keyword>
<dbReference type="InterPro" id="IPR039020">
    <property type="entry name" value="PaxB-like"/>
</dbReference>
<evidence type="ECO:0000256" key="3">
    <source>
        <dbReference type="ARBA" id="ARBA00022692"/>
    </source>
</evidence>
<dbReference type="OrthoDB" id="3240792at2759"/>
<evidence type="ECO:0000313" key="8">
    <source>
        <dbReference type="Proteomes" id="UP000054279"/>
    </source>
</evidence>
<evidence type="ECO:0000256" key="5">
    <source>
        <dbReference type="ARBA" id="ARBA00023136"/>
    </source>
</evidence>
<keyword evidence="3 6" id="KW-0812">Transmembrane</keyword>
<keyword evidence="8" id="KW-1185">Reference proteome</keyword>
<sequence length="227" mass="26314">MQVSRKYPENTPREYSHLLAGVLNASSGLFWTTAYILYVKQAREDRSYGMPLLALILNVSWEFTYTFIYRLNGVGRFFHFPWVFIDGILVYETVKYGPALWERSPLVANNFMAIVVLSLFIATSAQWTFAGQFSRNNASFWSAYVCQNVLSWGSVWMLLTSGNSMGHSMSIWWCRFIGTLTANLRYLYRVKAWPEKYGFVSGAFSIWVLWMPCLADMVYLVVYNYIS</sequence>
<evidence type="ECO:0000256" key="1">
    <source>
        <dbReference type="ARBA" id="ARBA00004141"/>
    </source>
</evidence>
<keyword evidence="4 6" id="KW-1133">Transmembrane helix</keyword>
<evidence type="ECO:0000256" key="2">
    <source>
        <dbReference type="ARBA" id="ARBA00006757"/>
    </source>
</evidence>
<organism evidence="7 8">
    <name type="scientific">Sphaerobolus stellatus (strain SS14)</name>
    <dbReference type="NCBI Taxonomy" id="990650"/>
    <lineage>
        <taxon>Eukaryota</taxon>
        <taxon>Fungi</taxon>
        <taxon>Dikarya</taxon>
        <taxon>Basidiomycota</taxon>
        <taxon>Agaricomycotina</taxon>
        <taxon>Agaricomycetes</taxon>
        <taxon>Phallomycetidae</taxon>
        <taxon>Geastrales</taxon>
        <taxon>Sphaerobolaceae</taxon>
        <taxon>Sphaerobolus</taxon>
    </lineage>
</organism>
<dbReference type="Proteomes" id="UP000054279">
    <property type="component" value="Unassembled WGS sequence"/>
</dbReference>
<feature type="transmembrane region" description="Helical" evidence="6">
    <location>
        <begin position="50"/>
        <end position="71"/>
    </location>
</feature>
<reference evidence="7 8" key="1">
    <citation type="submission" date="2014-06" db="EMBL/GenBank/DDBJ databases">
        <title>Evolutionary Origins and Diversification of the Mycorrhizal Mutualists.</title>
        <authorList>
            <consortium name="DOE Joint Genome Institute"/>
            <consortium name="Mycorrhizal Genomics Consortium"/>
            <person name="Kohler A."/>
            <person name="Kuo A."/>
            <person name="Nagy L.G."/>
            <person name="Floudas D."/>
            <person name="Copeland A."/>
            <person name="Barry K.W."/>
            <person name="Cichocki N."/>
            <person name="Veneault-Fourrey C."/>
            <person name="LaButti K."/>
            <person name="Lindquist E.A."/>
            <person name="Lipzen A."/>
            <person name="Lundell T."/>
            <person name="Morin E."/>
            <person name="Murat C."/>
            <person name="Riley R."/>
            <person name="Ohm R."/>
            <person name="Sun H."/>
            <person name="Tunlid A."/>
            <person name="Henrissat B."/>
            <person name="Grigoriev I.V."/>
            <person name="Hibbett D.S."/>
            <person name="Martin F."/>
        </authorList>
    </citation>
    <scope>NUCLEOTIDE SEQUENCE [LARGE SCALE GENOMIC DNA]</scope>
    <source>
        <strain evidence="7 8">SS14</strain>
    </source>
</reference>
<dbReference type="PANTHER" id="PTHR42038:SF2">
    <property type="entry name" value="TERPENE CYCLASE AUSL"/>
    <property type="match status" value="1"/>
</dbReference>
<dbReference type="HOGENOM" id="CLU_087059_0_1_1"/>
<dbReference type="GO" id="GO:0016829">
    <property type="term" value="F:lyase activity"/>
    <property type="evidence" value="ECO:0007669"/>
    <property type="project" value="InterPro"/>
</dbReference>
<comment type="similarity">
    <text evidence="2">Belongs to the paxB family.</text>
</comment>
<accession>A0A0C9T9W7</accession>
<dbReference type="EMBL" id="KN837395">
    <property type="protein sequence ID" value="KIJ25848.1"/>
    <property type="molecule type" value="Genomic_DNA"/>
</dbReference>
<evidence type="ECO:0000313" key="7">
    <source>
        <dbReference type="EMBL" id="KIJ25848.1"/>
    </source>
</evidence>
<feature type="transmembrane region" description="Helical" evidence="6">
    <location>
        <begin position="106"/>
        <end position="129"/>
    </location>
</feature>